<organism evidence="2 3">
    <name type="scientific">Solanum pinnatisectum</name>
    <name type="common">tansyleaf nightshade</name>
    <dbReference type="NCBI Taxonomy" id="50273"/>
    <lineage>
        <taxon>Eukaryota</taxon>
        <taxon>Viridiplantae</taxon>
        <taxon>Streptophyta</taxon>
        <taxon>Embryophyta</taxon>
        <taxon>Tracheophyta</taxon>
        <taxon>Spermatophyta</taxon>
        <taxon>Magnoliopsida</taxon>
        <taxon>eudicotyledons</taxon>
        <taxon>Gunneridae</taxon>
        <taxon>Pentapetalae</taxon>
        <taxon>asterids</taxon>
        <taxon>lamiids</taxon>
        <taxon>Solanales</taxon>
        <taxon>Solanaceae</taxon>
        <taxon>Solanoideae</taxon>
        <taxon>Solaneae</taxon>
        <taxon>Solanum</taxon>
    </lineage>
</organism>
<proteinExistence type="predicted"/>
<dbReference type="EMBL" id="JAWPEI010000007">
    <property type="protein sequence ID" value="KAK4721613.1"/>
    <property type="molecule type" value="Genomic_DNA"/>
</dbReference>
<feature type="signal peptide" evidence="1">
    <location>
        <begin position="1"/>
        <end position="18"/>
    </location>
</feature>
<reference evidence="2 3" key="1">
    <citation type="submission" date="2023-10" db="EMBL/GenBank/DDBJ databases">
        <title>Genome-Wide Identification Analysis in wild type Solanum Pinnatisectum Reveals Some Genes Defensing Phytophthora Infestans.</title>
        <authorList>
            <person name="Sun C."/>
        </authorList>
    </citation>
    <scope>NUCLEOTIDE SEQUENCE [LARGE SCALE GENOMIC DNA]</scope>
    <source>
        <strain evidence="2">LQN</strain>
        <tissue evidence="2">Leaf</tissue>
    </source>
</reference>
<name>A0AAV9L803_9SOLN</name>
<evidence type="ECO:0000313" key="2">
    <source>
        <dbReference type="EMBL" id="KAK4721613.1"/>
    </source>
</evidence>
<gene>
    <name evidence="2" type="ORF">R3W88_011846</name>
</gene>
<keyword evidence="1" id="KW-0732">Signal</keyword>
<feature type="chain" id="PRO_5043418028" evidence="1">
    <location>
        <begin position="19"/>
        <end position="77"/>
    </location>
</feature>
<dbReference type="AlphaFoldDB" id="A0AAV9L803"/>
<sequence length="77" mass="8565">MRCVGWCVVGYLGGSVLSSWWSELFGSCLSKEKVMGLVGDGVSPSKGIWVKYDLSAYVKYPPKKFGSDRIYDSDIQF</sequence>
<protein>
    <submittedName>
        <fullName evidence="2">Uncharacterized protein</fullName>
    </submittedName>
</protein>
<dbReference type="Proteomes" id="UP001311915">
    <property type="component" value="Unassembled WGS sequence"/>
</dbReference>
<comment type="caution">
    <text evidence="2">The sequence shown here is derived from an EMBL/GenBank/DDBJ whole genome shotgun (WGS) entry which is preliminary data.</text>
</comment>
<evidence type="ECO:0000313" key="3">
    <source>
        <dbReference type="Proteomes" id="UP001311915"/>
    </source>
</evidence>
<accession>A0AAV9L803</accession>
<keyword evidence="3" id="KW-1185">Reference proteome</keyword>
<evidence type="ECO:0000256" key="1">
    <source>
        <dbReference type="SAM" id="SignalP"/>
    </source>
</evidence>